<dbReference type="GO" id="GO:0061343">
    <property type="term" value="P:cell adhesion involved in heart morphogenesis"/>
    <property type="evidence" value="ECO:0007669"/>
    <property type="project" value="TreeGrafter"/>
</dbReference>
<sequence length="347" mass="40907">MGDFDYDKINWETWSTPTNDQSREYKFIECLRDCFLYQHVLKPTRGRINQDPHILDLLLTNEEGMISDVEYLSPLGKSDHSVLTFKFNCYIEETNSERIKFYYDKADLDGLRTDLSNIDWYNIMKEKSTNEQWIFFKDKLLELQSKHIPHKKIGQSRKKNKAVGLNQETLKAIRKKHRCWTRYMETKSSEKYREFCKTRNKVKKLTRKAVKMKEKEIAKQVKNNPKKFWHYVKSKTKTRTGISDLVMNTQDGNDVLTTNDKEKAETLSSFFASVFTKEDDGDIPKLQGQTVKEAMNYLVVKQENVQKRLKNLNINKSQGPDNIHPRLLHDVCDALSTPITIIFSIRR</sequence>
<dbReference type="EMBL" id="UYJE01006485">
    <property type="protein sequence ID" value="VDI46292.1"/>
    <property type="molecule type" value="Genomic_DNA"/>
</dbReference>
<reference evidence="1" key="1">
    <citation type="submission" date="2018-11" db="EMBL/GenBank/DDBJ databases">
        <authorList>
            <person name="Alioto T."/>
            <person name="Alioto T."/>
        </authorList>
    </citation>
    <scope>NUCLEOTIDE SEQUENCE</scope>
</reference>
<comment type="caution">
    <text evidence="1">The sequence shown here is derived from an EMBL/GenBank/DDBJ whole genome shotgun (WGS) entry which is preliminary data.</text>
</comment>
<proteinExistence type="predicted"/>
<dbReference type="Proteomes" id="UP000596742">
    <property type="component" value="Unassembled WGS sequence"/>
</dbReference>
<dbReference type="AlphaFoldDB" id="A0A8B6F8R4"/>
<dbReference type="PANTHER" id="PTHR33395:SF22">
    <property type="entry name" value="REVERSE TRANSCRIPTASE DOMAIN-CONTAINING PROTEIN"/>
    <property type="match status" value="1"/>
</dbReference>
<dbReference type="PANTHER" id="PTHR33395">
    <property type="entry name" value="TRANSCRIPTASE, PUTATIVE-RELATED-RELATED"/>
    <property type="match status" value="1"/>
</dbReference>
<evidence type="ECO:0000313" key="1">
    <source>
        <dbReference type="EMBL" id="VDI46292.1"/>
    </source>
</evidence>
<name>A0A8B6F8R4_MYTGA</name>
<accession>A0A8B6F8R4</accession>
<evidence type="ECO:0000313" key="2">
    <source>
        <dbReference type="Proteomes" id="UP000596742"/>
    </source>
</evidence>
<gene>
    <name evidence="1" type="ORF">MGAL_10B005582</name>
</gene>
<keyword evidence="2" id="KW-1185">Reference proteome</keyword>
<organism evidence="1 2">
    <name type="scientific">Mytilus galloprovincialis</name>
    <name type="common">Mediterranean mussel</name>
    <dbReference type="NCBI Taxonomy" id="29158"/>
    <lineage>
        <taxon>Eukaryota</taxon>
        <taxon>Metazoa</taxon>
        <taxon>Spiralia</taxon>
        <taxon>Lophotrochozoa</taxon>
        <taxon>Mollusca</taxon>
        <taxon>Bivalvia</taxon>
        <taxon>Autobranchia</taxon>
        <taxon>Pteriomorphia</taxon>
        <taxon>Mytilida</taxon>
        <taxon>Mytiloidea</taxon>
        <taxon>Mytilidae</taxon>
        <taxon>Mytilinae</taxon>
        <taxon>Mytilus</taxon>
    </lineage>
</organism>
<dbReference type="GO" id="GO:0007508">
    <property type="term" value="P:larval heart development"/>
    <property type="evidence" value="ECO:0007669"/>
    <property type="project" value="TreeGrafter"/>
</dbReference>
<protein>
    <recommendedName>
        <fullName evidence="3">Endonuclease/exonuclease/phosphatase domain-containing protein</fullName>
    </recommendedName>
</protein>
<dbReference type="GO" id="GO:0031012">
    <property type="term" value="C:extracellular matrix"/>
    <property type="evidence" value="ECO:0007669"/>
    <property type="project" value="TreeGrafter"/>
</dbReference>
<dbReference type="OrthoDB" id="6118220at2759"/>
<evidence type="ECO:0008006" key="3">
    <source>
        <dbReference type="Google" id="ProtNLM"/>
    </source>
</evidence>